<name>A0AAV2IF79_LYMST</name>
<evidence type="ECO:0000256" key="8">
    <source>
        <dbReference type="ARBA" id="ARBA00023242"/>
    </source>
</evidence>
<evidence type="ECO:0000256" key="5">
    <source>
        <dbReference type="ARBA" id="ARBA00022490"/>
    </source>
</evidence>
<sequence>TLSLLKLGVGVLGVQSSTFKDVSADNLKKKLKIIISQNIYYNNWYAVVKRLSNIDGQGSSAYQTDFQWHSSFRSKSFKPLPEQMMYPAGLASVYLNTVEEPTLQHKKHIEGRPAALSAENVFGILSQVNASSGAVNEPALQHKKRVEGAQISLSKDFFSAPPQGPEFTLLGQQDKFAPNVCYQPKQSYSEEKIYKNRENLDNDAPPKKQLKMQKRIKPLIKERHPPNSRSPPGRGYQQHDPDSPPPAPRGHRDNLEIKEAMKDKDLKDVLGGQRASSNKPASSQTESSGEKQAASHQGPVGHGARRDELKQAKRATVPLDAEAKAPEKAADPTRATHKPQGEPKRPLTNMNASVQTNVKKGVTIASHEAPADYALKYKAGVAPPRPLQRVSEYQKQFQWKNGLKTSPLLAAEQIVYNSQGNLGPYKSDGVPKVSEYTRQFHPWQPIGYHSDINLNANNSSNVQRGDRKAQKKTV</sequence>
<dbReference type="InterPro" id="IPR029136">
    <property type="entry name" value="MDM1"/>
</dbReference>
<evidence type="ECO:0000313" key="12">
    <source>
        <dbReference type="Proteomes" id="UP001497497"/>
    </source>
</evidence>
<feature type="compositionally biased region" description="Basic and acidic residues" evidence="10">
    <location>
        <begin position="250"/>
        <end position="268"/>
    </location>
</feature>
<dbReference type="GO" id="GO:0005874">
    <property type="term" value="C:microtubule"/>
    <property type="evidence" value="ECO:0007669"/>
    <property type="project" value="UniProtKB-KW"/>
</dbReference>
<dbReference type="EMBL" id="CAXITT010000646">
    <property type="protein sequence ID" value="CAL1544790.1"/>
    <property type="molecule type" value="Genomic_DNA"/>
</dbReference>
<dbReference type="GO" id="GO:0005814">
    <property type="term" value="C:centriole"/>
    <property type="evidence" value="ECO:0007669"/>
    <property type="project" value="UniProtKB-SubCell"/>
</dbReference>
<comment type="similarity">
    <text evidence="3">Belongs to the MDM1 family.</text>
</comment>
<organism evidence="11 12">
    <name type="scientific">Lymnaea stagnalis</name>
    <name type="common">Great pond snail</name>
    <name type="synonym">Helix stagnalis</name>
    <dbReference type="NCBI Taxonomy" id="6523"/>
    <lineage>
        <taxon>Eukaryota</taxon>
        <taxon>Metazoa</taxon>
        <taxon>Spiralia</taxon>
        <taxon>Lophotrochozoa</taxon>
        <taxon>Mollusca</taxon>
        <taxon>Gastropoda</taxon>
        <taxon>Heterobranchia</taxon>
        <taxon>Euthyneura</taxon>
        <taxon>Panpulmonata</taxon>
        <taxon>Hygrophila</taxon>
        <taxon>Lymnaeoidea</taxon>
        <taxon>Lymnaeidae</taxon>
        <taxon>Lymnaea</taxon>
    </lineage>
</organism>
<proteinExistence type="inferred from homology"/>
<dbReference type="GO" id="GO:0005634">
    <property type="term" value="C:nucleus"/>
    <property type="evidence" value="ECO:0007669"/>
    <property type="project" value="UniProtKB-SubCell"/>
</dbReference>
<keyword evidence="12" id="KW-1185">Reference proteome</keyword>
<comment type="subcellular location">
    <subcellularLocation>
        <location evidence="1">Cytoplasm</location>
        <location evidence="1">Cytoskeleton</location>
        <location evidence="1">Microtubule organizing center</location>
        <location evidence="1">Centrosome</location>
        <location evidence="1">Centriole</location>
    </subcellularLocation>
    <subcellularLocation>
        <location evidence="2">Nucleus</location>
    </subcellularLocation>
</comment>
<dbReference type="Pfam" id="PF15501">
    <property type="entry name" value="MDM1"/>
    <property type="match status" value="1"/>
</dbReference>
<accession>A0AAV2IF79</accession>
<reference evidence="11 12" key="1">
    <citation type="submission" date="2024-04" db="EMBL/GenBank/DDBJ databases">
        <authorList>
            <consortium name="Genoscope - CEA"/>
            <person name="William W."/>
        </authorList>
    </citation>
    <scope>NUCLEOTIDE SEQUENCE [LARGE SCALE GENOMIC DNA]</scope>
</reference>
<evidence type="ECO:0000256" key="3">
    <source>
        <dbReference type="ARBA" id="ARBA00010494"/>
    </source>
</evidence>
<feature type="compositionally biased region" description="Polar residues" evidence="10">
    <location>
        <begin position="452"/>
        <end position="463"/>
    </location>
</feature>
<keyword evidence="8" id="KW-0539">Nucleus</keyword>
<dbReference type="AlphaFoldDB" id="A0AAV2IF79"/>
<dbReference type="Proteomes" id="UP001497497">
    <property type="component" value="Unassembled WGS sequence"/>
</dbReference>
<evidence type="ECO:0000256" key="4">
    <source>
        <dbReference type="ARBA" id="ARBA00013508"/>
    </source>
</evidence>
<evidence type="ECO:0000256" key="2">
    <source>
        <dbReference type="ARBA" id="ARBA00004123"/>
    </source>
</evidence>
<dbReference type="PANTHER" id="PTHR32078:SF1">
    <property type="entry name" value="NUCLEAR PROTEIN MDM1"/>
    <property type="match status" value="1"/>
</dbReference>
<keyword evidence="6" id="KW-0493">Microtubule</keyword>
<evidence type="ECO:0000313" key="11">
    <source>
        <dbReference type="EMBL" id="CAL1544790.1"/>
    </source>
</evidence>
<keyword evidence="5" id="KW-0963">Cytoplasm</keyword>
<feature type="non-terminal residue" evidence="11">
    <location>
        <position position="1"/>
    </location>
</feature>
<protein>
    <recommendedName>
        <fullName evidence="4">Nuclear protein MDM1</fullName>
    </recommendedName>
</protein>
<evidence type="ECO:0000256" key="9">
    <source>
        <dbReference type="ARBA" id="ARBA00045771"/>
    </source>
</evidence>
<evidence type="ECO:0000256" key="6">
    <source>
        <dbReference type="ARBA" id="ARBA00022701"/>
    </source>
</evidence>
<feature type="region of interest" description="Disordered" evidence="10">
    <location>
        <begin position="217"/>
        <end position="351"/>
    </location>
</feature>
<dbReference type="PANTHER" id="PTHR32078">
    <property type="entry name" value="NUCLEAR PROTEIN MDM1"/>
    <property type="match status" value="1"/>
</dbReference>
<feature type="compositionally biased region" description="Polar residues" evidence="10">
    <location>
        <begin position="274"/>
        <end position="287"/>
    </location>
</feature>
<evidence type="ECO:0000256" key="1">
    <source>
        <dbReference type="ARBA" id="ARBA00004114"/>
    </source>
</evidence>
<feature type="compositionally biased region" description="Basic and acidic residues" evidence="10">
    <location>
        <begin position="321"/>
        <end position="331"/>
    </location>
</feature>
<evidence type="ECO:0000256" key="7">
    <source>
        <dbReference type="ARBA" id="ARBA00023212"/>
    </source>
</evidence>
<comment type="function">
    <text evidence="9">Microtubule-binding protein that negatively regulates centriole duplication. Binds to and stabilizes microtubules.</text>
</comment>
<dbReference type="GO" id="GO:0008017">
    <property type="term" value="F:microtubule binding"/>
    <property type="evidence" value="ECO:0007669"/>
    <property type="project" value="InterPro"/>
</dbReference>
<dbReference type="GO" id="GO:0046600">
    <property type="term" value="P:negative regulation of centriole replication"/>
    <property type="evidence" value="ECO:0007669"/>
    <property type="project" value="InterPro"/>
</dbReference>
<evidence type="ECO:0000256" key="10">
    <source>
        <dbReference type="SAM" id="MobiDB-lite"/>
    </source>
</evidence>
<comment type="caution">
    <text evidence="11">The sequence shown here is derived from an EMBL/GenBank/DDBJ whole genome shotgun (WGS) entry which is preliminary data.</text>
</comment>
<keyword evidence="7" id="KW-0206">Cytoskeleton</keyword>
<gene>
    <name evidence="11" type="ORF">GSLYS_00018273001</name>
</gene>
<feature type="region of interest" description="Disordered" evidence="10">
    <location>
        <begin position="446"/>
        <end position="474"/>
    </location>
</feature>
<feature type="non-terminal residue" evidence="11">
    <location>
        <position position="474"/>
    </location>
</feature>